<proteinExistence type="inferred from homology"/>
<dbReference type="InterPro" id="IPR017441">
    <property type="entry name" value="Protein_kinase_ATP_BS"/>
</dbReference>
<dbReference type="InterPro" id="IPR050198">
    <property type="entry name" value="Non-receptor_tyrosine_kinases"/>
</dbReference>
<dbReference type="Gene3D" id="3.30.505.10">
    <property type="entry name" value="SH2 domain"/>
    <property type="match status" value="1"/>
</dbReference>
<dbReference type="Proteomes" id="UP000827092">
    <property type="component" value="Unassembled WGS sequence"/>
</dbReference>
<keyword evidence="8" id="KW-0727">SH2 domain</keyword>
<evidence type="ECO:0000313" key="15">
    <source>
        <dbReference type="EMBL" id="KAG8179807.1"/>
    </source>
</evidence>
<feature type="domain" description="SH3" evidence="13">
    <location>
        <begin position="41"/>
        <end position="102"/>
    </location>
</feature>
<comment type="caution">
    <text evidence="15">The sequence shown here is derived from an EMBL/GenBank/DDBJ whole genome shotgun (WGS) entry which is preliminary data.</text>
</comment>
<name>A0AAV6U6Y0_9ARAC</name>
<dbReference type="InterPro" id="IPR000980">
    <property type="entry name" value="SH2"/>
</dbReference>
<dbReference type="FunFam" id="1.10.510.10:FF:000554">
    <property type="entry name" value="Predicted protein"/>
    <property type="match status" value="1"/>
</dbReference>
<dbReference type="InterPro" id="IPR011009">
    <property type="entry name" value="Kinase-like_dom_sf"/>
</dbReference>
<dbReference type="SMART" id="SM00326">
    <property type="entry name" value="SH3"/>
    <property type="match status" value="1"/>
</dbReference>
<evidence type="ECO:0000256" key="7">
    <source>
        <dbReference type="ARBA" id="ARBA00051245"/>
    </source>
</evidence>
<evidence type="ECO:0000259" key="13">
    <source>
        <dbReference type="PROSITE" id="PS50002"/>
    </source>
</evidence>
<dbReference type="PRINTS" id="PR00109">
    <property type="entry name" value="TYRKINASE"/>
</dbReference>
<dbReference type="Gene3D" id="1.10.510.10">
    <property type="entry name" value="Transferase(Phosphotransferase) domain 1"/>
    <property type="match status" value="1"/>
</dbReference>
<keyword evidence="3 10" id="KW-0547">Nucleotide-binding</keyword>
<dbReference type="InterPro" id="IPR001245">
    <property type="entry name" value="Ser-Thr/Tyr_kinase_cat_dom"/>
</dbReference>
<dbReference type="SUPFAM" id="SSF55550">
    <property type="entry name" value="SH2 domain"/>
    <property type="match status" value="1"/>
</dbReference>
<dbReference type="GO" id="GO:0048468">
    <property type="term" value="P:cell development"/>
    <property type="evidence" value="ECO:0007669"/>
    <property type="project" value="UniProtKB-ARBA"/>
</dbReference>
<comment type="catalytic activity">
    <reaction evidence="7 11">
        <text>L-tyrosyl-[protein] + ATP = O-phospho-L-tyrosyl-[protein] + ADP + H(+)</text>
        <dbReference type="Rhea" id="RHEA:10596"/>
        <dbReference type="Rhea" id="RHEA-COMP:10136"/>
        <dbReference type="Rhea" id="RHEA-COMP:20101"/>
        <dbReference type="ChEBI" id="CHEBI:15378"/>
        <dbReference type="ChEBI" id="CHEBI:30616"/>
        <dbReference type="ChEBI" id="CHEBI:46858"/>
        <dbReference type="ChEBI" id="CHEBI:61978"/>
        <dbReference type="ChEBI" id="CHEBI:456216"/>
        <dbReference type="EC" id="2.7.10.2"/>
    </reaction>
</comment>
<keyword evidence="6 11" id="KW-0829">Tyrosine-protein kinase</keyword>
<dbReference type="Pfam" id="PF07714">
    <property type="entry name" value="PK_Tyr_Ser-Thr"/>
    <property type="match status" value="1"/>
</dbReference>
<keyword evidence="16" id="KW-1185">Reference proteome</keyword>
<organism evidence="15 16">
    <name type="scientific">Oedothorax gibbosus</name>
    <dbReference type="NCBI Taxonomy" id="931172"/>
    <lineage>
        <taxon>Eukaryota</taxon>
        <taxon>Metazoa</taxon>
        <taxon>Ecdysozoa</taxon>
        <taxon>Arthropoda</taxon>
        <taxon>Chelicerata</taxon>
        <taxon>Arachnida</taxon>
        <taxon>Araneae</taxon>
        <taxon>Araneomorphae</taxon>
        <taxon>Entelegynae</taxon>
        <taxon>Araneoidea</taxon>
        <taxon>Linyphiidae</taxon>
        <taxon>Erigoninae</taxon>
        <taxon>Oedothorax</taxon>
    </lineage>
</organism>
<dbReference type="EMBL" id="JAFNEN010000601">
    <property type="protein sequence ID" value="KAG8179807.1"/>
    <property type="molecule type" value="Genomic_DNA"/>
</dbReference>
<evidence type="ECO:0000256" key="10">
    <source>
        <dbReference type="PROSITE-ProRule" id="PRU10141"/>
    </source>
</evidence>
<feature type="domain" description="SH2" evidence="12">
    <location>
        <begin position="108"/>
        <end position="216"/>
    </location>
</feature>
<protein>
    <recommendedName>
        <fullName evidence="11">Tyrosine-protein kinase</fullName>
        <ecNumber evidence="11">2.7.10.2</ecNumber>
    </recommendedName>
</protein>
<dbReference type="PROSITE" id="PS50001">
    <property type="entry name" value="SH2"/>
    <property type="match status" value="1"/>
</dbReference>
<dbReference type="GO" id="GO:0005524">
    <property type="term" value="F:ATP binding"/>
    <property type="evidence" value="ECO:0007669"/>
    <property type="project" value="UniProtKB-UniRule"/>
</dbReference>
<dbReference type="AlphaFoldDB" id="A0AAV6U6Y0"/>
<accession>A0AAV6U6Y0</accession>
<dbReference type="GO" id="GO:0004715">
    <property type="term" value="F:non-membrane spanning protein tyrosine kinase activity"/>
    <property type="evidence" value="ECO:0007669"/>
    <property type="project" value="UniProtKB-EC"/>
</dbReference>
<evidence type="ECO:0000256" key="6">
    <source>
        <dbReference type="ARBA" id="ARBA00023137"/>
    </source>
</evidence>
<dbReference type="InterPro" id="IPR001452">
    <property type="entry name" value="SH3_domain"/>
</dbReference>
<gene>
    <name evidence="15" type="ORF">JTE90_025974</name>
</gene>
<keyword evidence="2 11" id="KW-0808">Transferase</keyword>
<dbReference type="InterPro" id="IPR000719">
    <property type="entry name" value="Prot_kinase_dom"/>
</dbReference>
<evidence type="ECO:0000256" key="5">
    <source>
        <dbReference type="ARBA" id="ARBA00022840"/>
    </source>
</evidence>
<dbReference type="SMART" id="SM00219">
    <property type="entry name" value="TyrKc"/>
    <property type="match status" value="1"/>
</dbReference>
<feature type="domain" description="Protein kinase" evidence="14">
    <location>
        <begin position="230"/>
        <end position="483"/>
    </location>
</feature>
<dbReference type="SUPFAM" id="SSF56112">
    <property type="entry name" value="Protein kinase-like (PK-like)"/>
    <property type="match status" value="1"/>
</dbReference>
<dbReference type="GO" id="GO:0002009">
    <property type="term" value="P:morphogenesis of an epithelium"/>
    <property type="evidence" value="ECO:0007669"/>
    <property type="project" value="UniProtKB-ARBA"/>
</dbReference>
<evidence type="ECO:0000256" key="3">
    <source>
        <dbReference type="ARBA" id="ARBA00022741"/>
    </source>
</evidence>
<keyword evidence="5 10" id="KW-0067">ATP-binding</keyword>
<dbReference type="InterPro" id="IPR020635">
    <property type="entry name" value="Tyr_kinase_cat_dom"/>
</dbReference>
<evidence type="ECO:0000313" key="16">
    <source>
        <dbReference type="Proteomes" id="UP000827092"/>
    </source>
</evidence>
<dbReference type="PROSITE" id="PS50011">
    <property type="entry name" value="PROTEIN_KINASE_DOM"/>
    <property type="match status" value="1"/>
</dbReference>
<dbReference type="Gene3D" id="2.30.30.40">
    <property type="entry name" value="SH3 Domains"/>
    <property type="match status" value="1"/>
</dbReference>
<dbReference type="SMART" id="SM00252">
    <property type="entry name" value="SH2"/>
    <property type="match status" value="1"/>
</dbReference>
<dbReference type="InterPro" id="IPR036028">
    <property type="entry name" value="SH3-like_dom_sf"/>
</dbReference>
<evidence type="ECO:0000256" key="11">
    <source>
        <dbReference type="RuleBase" id="RU362096"/>
    </source>
</evidence>
<dbReference type="EC" id="2.7.10.2" evidence="11"/>
<evidence type="ECO:0000256" key="9">
    <source>
        <dbReference type="PROSITE-ProRule" id="PRU00192"/>
    </source>
</evidence>
<evidence type="ECO:0000259" key="14">
    <source>
        <dbReference type="PROSITE" id="PS50011"/>
    </source>
</evidence>
<dbReference type="PROSITE" id="PS00107">
    <property type="entry name" value="PROTEIN_KINASE_ATP"/>
    <property type="match status" value="1"/>
</dbReference>
<keyword evidence="1 9" id="KW-0728">SH3 domain</keyword>
<evidence type="ECO:0000256" key="1">
    <source>
        <dbReference type="ARBA" id="ARBA00022443"/>
    </source>
</evidence>
<dbReference type="PANTHER" id="PTHR24418">
    <property type="entry name" value="TYROSINE-PROTEIN KINASE"/>
    <property type="match status" value="1"/>
</dbReference>
<dbReference type="InterPro" id="IPR008266">
    <property type="entry name" value="Tyr_kinase_AS"/>
</dbReference>
<dbReference type="SUPFAM" id="SSF50044">
    <property type="entry name" value="SH3-domain"/>
    <property type="match status" value="1"/>
</dbReference>
<evidence type="ECO:0000259" key="12">
    <source>
        <dbReference type="PROSITE" id="PS50001"/>
    </source>
</evidence>
<dbReference type="PROSITE" id="PS50002">
    <property type="entry name" value="SH3"/>
    <property type="match status" value="1"/>
</dbReference>
<evidence type="ECO:0000256" key="8">
    <source>
        <dbReference type="PROSITE-ProRule" id="PRU00191"/>
    </source>
</evidence>
<evidence type="ECO:0000256" key="4">
    <source>
        <dbReference type="ARBA" id="ARBA00022777"/>
    </source>
</evidence>
<feature type="binding site" evidence="10">
    <location>
        <position position="258"/>
    </location>
    <ligand>
        <name>ATP</name>
        <dbReference type="ChEBI" id="CHEBI:30616"/>
    </ligand>
</feature>
<evidence type="ECO:0000256" key="2">
    <source>
        <dbReference type="ARBA" id="ARBA00022679"/>
    </source>
</evidence>
<dbReference type="PROSITE" id="PS00109">
    <property type="entry name" value="PROTEIN_KINASE_TYR"/>
    <property type="match status" value="1"/>
</dbReference>
<reference evidence="15 16" key="1">
    <citation type="journal article" date="2022" name="Nat. Ecol. Evol.">
        <title>A masculinizing supergene underlies an exaggerated male reproductive morph in a spider.</title>
        <authorList>
            <person name="Hendrickx F."/>
            <person name="De Corte Z."/>
            <person name="Sonet G."/>
            <person name="Van Belleghem S.M."/>
            <person name="Kostlbacher S."/>
            <person name="Vangestel C."/>
        </authorList>
    </citation>
    <scope>NUCLEOTIDE SEQUENCE [LARGE SCALE GENOMIC DNA]</scope>
    <source>
        <strain evidence="15">W744_W776</strain>
    </source>
</reference>
<dbReference type="PRINTS" id="PR00401">
    <property type="entry name" value="SH2DOMAIN"/>
</dbReference>
<comment type="similarity">
    <text evidence="11">Belongs to the protein kinase superfamily. Tyr protein kinase family.</text>
</comment>
<dbReference type="Pfam" id="PF00017">
    <property type="entry name" value="SH2"/>
    <property type="match status" value="1"/>
</dbReference>
<sequence>MGNCCQPPEAVSKEIKQVRLSGILHNTNAENKSKEETTINSTGPLVIALHSLQSENNAILNFNKGDKLVLENDSDPDWCLVRHVNSETRGFAPRTYLVFDTIVGNEDWFFGDTVREDAERMLLQPENMAGTFLIRNSHISGTYALSLKDYVPQTNEVLVRHYKIRTLDNGGYFISPSRIFSTLKELVAHYSEASDGICRTLFKVCPRTRPTITGPLPDSRDEYEVPFESLQFIQLLGKGNFGEVFHGIWNGTCDVAIKCLTSSGVLSDEFRREVAVMKAITHPKIVRLYAICTEREPFCIIMEYLCKGNLQLYLKTPHGKQLRLPSLVHMAAQIADGMKYLESSNLIHRDLAARNILVGDGDVVKLADFGLARIMDDAIYVTKGGKLPIKWTAPEALMSCHCTIKSDIWSYGIVLYEIFTHGEMPYQGMKNQQVIDLITKHNYRLPRPTDPECSDPVYEIMMLCWKEKPEERPTFEYLYHYFTDYYISSETSYREAERIN</sequence>
<dbReference type="InterPro" id="IPR036860">
    <property type="entry name" value="SH2_dom_sf"/>
</dbReference>
<keyword evidence="4 11" id="KW-0418">Kinase</keyword>